<dbReference type="Proteomes" id="UP000053095">
    <property type="component" value="Unassembled WGS sequence"/>
</dbReference>
<feature type="compositionally biased region" description="Polar residues" evidence="5">
    <location>
        <begin position="11"/>
        <end position="22"/>
    </location>
</feature>
<dbReference type="GO" id="GO:0022857">
    <property type="term" value="F:transmembrane transporter activity"/>
    <property type="evidence" value="ECO:0007669"/>
    <property type="project" value="InterPro"/>
</dbReference>
<dbReference type="Gene3D" id="1.20.1250.20">
    <property type="entry name" value="MFS general substrate transporter like domains"/>
    <property type="match status" value="1"/>
</dbReference>
<name>A0A6V8HJC9_TALPI</name>
<feature type="transmembrane region" description="Helical" evidence="6">
    <location>
        <begin position="102"/>
        <end position="122"/>
    </location>
</feature>
<feature type="transmembrane region" description="Helical" evidence="6">
    <location>
        <begin position="66"/>
        <end position="90"/>
    </location>
</feature>
<dbReference type="SUPFAM" id="SSF103473">
    <property type="entry name" value="MFS general substrate transporter"/>
    <property type="match status" value="1"/>
</dbReference>
<comment type="subcellular location">
    <subcellularLocation>
        <location evidence="1">Membrane</location>
        <topology evidence="1">Multi-pass membrane protein</topology>
    </subcellularLocation>
</comment>
<dbReference type="InterPro" id="IPR011701">
    <property type="entry name" value="MFS"/>
</dbReference>
<evidence type="ECO:0000256" key="5">
    <source>
        <dbReference type="SAM" id="MobiDB-lite"/>
    </source>
</evidence>
<feature type="transmembrane region" description="Helical" evidence="6">
    <location>
        <begin position="205"/>
        <end position="227"/>
    </location>
</feature>
<evidence type="ECO:0000256" key="3">
    <source>
        <dbReference type="ARBA" id="ARBA00022989"/>
    </source>
</evidence>
<evidence type="ECO:0000256" key="1">
    <source>
        <dbReference type="ARBA" id="ARBA00004141"/>
    </source>
</evidence>
<feature type="transmembrane region" description="Helical" evidence="6">
    <location>
        <begin position="465"/>
        <end position="484"/>
    </location>
</feature>
<dbReference type="PANTHER" id="PTHR23502">
    <property type="entry name" value="MAJOR FACILITATOR SUPERFAMILY"/>
    <property type="match status" value="1"/>
</dbReference>
<comment type="caution">
    <text evidence="7">The sequence shown here is derived from an EMBL/GenBank/DDBJ whole genome shotgun (WGS) entry which is preliminary data.</text>
</comment>
<feature type="transmembrane region" description="Helical" evidence="6">
    <location>
        <begin position="178"/>
        <end position="199"/>
    </location>
</feature>
<evidence type="ECO:0000256" key="2">
    <source>
        <dbReference type="ARBA" id="ARBA00022692"/>
    </source>
</evidence>
<feature type="region of interest" description="Disordered" evidence="5">
    <location>
        <begin position="1"/>
        <end position="37"/>
    </location>
</feature>
<dbReference type="GO" id="GO:0016020">
    <property type="term" value="C:membrane"/>
    <property type="evidence" value="ECO:0007669"/>
    <property type="project" value="UniProtKB-SubCell"/>
</dbReference>
<evidence type="ECO:0008006" key="9">
    <source>
        <dbReference type="Google" id="ProtNLM"/>
    </source>
</evidence>
<evidence type="ECO:0000313" key="7">
    <source>
        <dbReference type="EMBL" id="GAM41495.1"/>
    </source>
</evidence>
<dbReference type="Pfam" id="PF07690">
    <property type="entry name" value="MFS_1"/>
    <property type="match status" value="1"/>
</dbReference>
<evidence type="ECO:0000313" key="8">
    <source>
        <dbReference type="Proteomes" id="UP000053095"/>
    </source>
</evidence>
<accession>A0A6V8HJC9</accession>
<protein>
    <recommendedName>
        <fullName evidence="9">Major facilitator superfamily (MFS) profile domain-containing protein</fullName>
    </recommendedName>
</protein>
<keyword evidence="4 6" id="KW-0472">Membrane</keyword>
<organism evidence="7 8">
    <name type="scientific">Talaromyces pinophilus</name>
    <name type="common">Penicillium pinophilum</name>
    <dbReference type="NCBI Taxonomy" id="128442"/>
    <lineage>
        <taxon>Eukaryota</taxon>
        <taxon>Fungi</taxon>
        <taxon>Dikarya</taxon>
        <taxon>Ascomycota</taxon>
        <taxon>Pezizomycotina</taxon>
        <taxon>Eurotiomycetes</taxon>
        <taxon>Eurotiomycetidae</taxon>
        <taxon>Eurotiales</taxon>
        <taxon>Trichocomaceae</taxon>
        <taxon>Talaromyces</taxon>
        <taxon>Talaromyces sect. Talaromyces</taxon>
    </lineage>
</organism>
<keyword evidence="3 6" id="KW-1133">Transmembrane helix</keyword>
<keyword evidence="8" id="KW-1185">Reference proteome</keyword>
<keyword evidence="2 6" id="KW-0812">Transmembrane</keyword>
<dbReference type="PANTHER" id="PTHR23502:SF60">
    <property type="entry name" value="MAJOR FACILITATOR SUPERFAMILY (MFS) PROFILE DOMAIN-CONTAINING PROTEIN-RELATED"/>
    <property type="match status" value="1"/>
</dbReference>
<feature type="transmembrane region" description="Helical" evidence="6">
    <location>
        <begin position="134"/>
        <end position="166"/>
    </location>
</feature>
<dbReference type="AlphaFoldDB" id="A0A6V8HJC9"/>
<feature type="transmembrane region" description="Helical" evidence="6">
    <location>
        <begin position="324"/>
        <end position="345"/>
    </location>
</feature>
<feature type="transmembrane region" description="Helical" evidence="6">
    <location>
        <begin position="400"/>
        <end position="421"/>
    </location>
</feature>
<sequence>MDDNQKEQPAPITSYTGNTESAINDAEKGKNSSATQPTSIETPVELCWDGPDDPNDPYNWPTARKVTISIIISLSQLVCLMTTSVVAPALPQIAADLNLSASRAQLAFSIFVLGQAFGPFVIAPMSEVFGRKPVWVVCVVFFIFWNSICPVGKSQAVLILAGPIAADMFRQEDRGKSLALASMFPYLGPALGPIVGGLVSQYVSWPWLFWVMSIFSSVVFAAGVLFVRETCKPVLLQRKAQRAGNGDGTIAVAKPSSPEERLLSRILVSLQRPIKLLVTRPIIQVLCLINGIGFGIYILVLSFYARVFIDQYHQSATTSSLQYIAIALGCTISTQTGGHLMDIIFARLRARLPAGSPLRDSPPPEFRVPLMIVAVLMLPIGLFWLGWSAQAHTSWVMVDIGALIFVAGDFLGSQASAAYLYDEFTTHAASANAANRLLSNIMGFVFPLFAPQLYERLDYGWGNSLLAFIWIVTVVPIPFVLWVWGDRLRAKGRK</sequence>
<dbReference type="InterPro" id="IPR036259">
    <property type="entry name" value="MFS_trans_sf"/>
</dbReference>
<feature type="transmembrane region" description="Helical" evidence="6">
    <location>
        <begin position="366"/>
        <end position="388"/>
    </location>
</feature>
<reference evidence="8" key="1">
    <citation type="journal article" date="2015" name="Genome Announc.">
        <title>Draft genome sequence of Talaromyces cellulolyticus strain Y-94, a source of lignocellulosic biomass-degrading enzymes.</title>
        <authorList>
            <person name="Fujii T."/>
            <person name="Koike H."/>
            <person name="Sawayama S."/>
            <person name="Yano S."/>
            <person name="Inoue H."/>
        </authorList>
    </citation>
    <scope>NUCLEOTIDE SEQUENCE [LARGE SCALE GENOMIC DNA]</scope>
    <source>
        <strain evidence="8">Y-94</strain>
    </source>
</reference>
<dbReference type="EMBL" id="DF933838">
    <property type="protein sequence ID" value="GAM41495.1"/>
    <property type="molecule type" value="Genomic_DNA"/>
</dbReference>
<gene>
    <name evidence="7" type="ORF">TCE0_042r14657</name>
</gene>
<evidence type="ECO:0000256" key="4">
    <source>
        <dbReference type="ARBA" id="ARBA00023136"/>
    </source>
</evidence>
<proteinExistence type="predicted"/>
<feature type="transmembrane region" description="Helical" evidence="6">
    <location>
        <begin position="282"/>
        <end position="304"/>
    </location>
</feature>
<evidence type="ECO:0000256" key="6">
    <source>
        <dbReference type="SAM" id="Phobius"/>
    </source>
</evidence>